<dbReference type="GO" id="GO:0005829">
    <property type="term" value="C:cytosol"/>
    <property type="evidence" value="ECO:0007669"/>
    <property type="project" value="TreeGrafter"/>
</dbReference>
<reference evidence="3 4" key="1">
    <citation type="submission" date="2019-07" db="EMBL/GenBank/DDBJ databases">
        <title>Finished genome of Venturia effusa.</title>
        <authorList>
            <person name="Young C.A."/>
            <person name="Cox M.P."/>
            <person name="Ganley A.R.D."/>
            <person name="David W.J."/>
        </authorList>
    </citation>
    <scope>NUCLEOTIDE SEQUENCE [LARGE SCALE GENOMIC DNA]</scope>
    <source>
        <strain evidence="4">albino</strain>
    </source>
</reference>
<accession>A0A517LNP3</accession>
<dbReference type="STRING" id="50376.A0A517LNP3"/>
<dbReference type="GO" id="GO:0070370">
    <property type="term" value="P:cellular heat acclimation"/>
    <property type="evidence" value="ECO:0007669"/>
    <property type="project" value="TreeGrafter"/>
</dbReference>
<dbReference type="AlphaFoldDB" id="A0A517LNP3"/>
<gene>
    <name evidence="3" type="ORF">FKW77_003254</name>
</gene>
<evidence type="ECO:0000313" key="4">
    <source>
        <dbReference type="Proteomes" id="UP000316270"/>
    </source>
</evidence>
<sequence>MSAISSPKDQQNESASSNRSSATTTARPESETSDKATAELSIVVDELLNQLSAKFAGISEELISKMDDMSKRLDNLESSIQAGKTVPEK</sequence>
<evidence type="ECO:0000256" key="1">
    <source>
        <dbReference type="ARBA" id="ARBA00006349"/>
    </source>
</evidence>
<feature type="compositionally biased region" description="Basic and acidic residues" evidence="2">
    <location>
        <begin position="28"/>
        <end position="37"/>
    </location>
</feature>
<dbReference type="PANTHER" id="PTHR19424:SF0">
    <property type="entry name" value="HEAT SHOCK FACTOR BINDING PROTEIN 1"/>
    <property type="match status" value="1"/>
</dbReference>
<dbReference type="GO" id="GO:0005634">
    <property type="term" value="C:nucleus"/>
    <property type="evidence" value="ECO:0007669"/>
    <property type="project" value="TreeGrafter"/>
</dbReference>
<evidence type="ECO:0000256" key="2">
    <source>
        <dbReference type="SAM" id="MobiDB-lite"/>
    </source>
</evidence>
<evidence type="ECO:0008006" key="5">
    <source>
        <dbReference type="Google" id="ProtNLM"/>
    </source>
</evidence>
<organism evidence="3 4">
    <name type="scientific">Venturia effusa</name>
    <dbReference type="NCBI Taxonomy" id="50376"/>
    <lineage>
        <taxon>Eukaryota</taxon>
        <taxon>Fungi</taxon>
        <taxon>Dikarya</taxon>
        <taxon>Ascomycota</taxon>
        <taxon>Pezizomycotina</taxon>
        <taxon>Dothideomycetes</taxon>
        <taxon>Pleosporomycetidae</taxon>
        <taxon>Venturiales</taxon>
        <taxon>Venturiaceae</taxon>
        <taxon>Venturia</taxon>
    </lineage>
</organism>
<dbReference type="Pfam" id="PF06825">
    <property type="entry name" value="HSBP1"/>
    <property type="match status" value="1"/>
</dbReference>
<protein>
    <recommendedName>
        <fullName evidence="5">Heat shock factor-binding protein 1</fullName>
    </recommendedName>
</protein>
<keyword evidence="4" id="KW-1185">Reference proteome</keyword>
<dbReference type="PANTHER" id="PTHR19424">
    <property type="entry name" value="HEAT SHOCK FACTOR BINDING PROTEIN 1"/>
    <property type="match status" value="1"/>
</dbReference>
<dbReference type="GO" id="GO:0003714">
    <property type="term" value="F:transcription corepressor activity"/>
    <property type="evidence" value="ECO:0007669"/>
    <property type="project" value="InterPro"/>
</dbReference>
<name>A0A517LNP3_9PEZI</name>
<dbReference type="InterPro" id="IPR009643">
    <property type="entry name" value="HS1-bd"/>
</dbReference>
<feature type="region of interest" description="Disordered" evidence="2">
    <location>
        <begin position="1"/>
        <end position="37"/>
    </location>
</feature>
<proteinExistence type="inferred from homology"/>
<comment type="similarity">
    <text evidence="1">Belongs to the HSBP1 family.</text>
</comment>
<dbReference type="OrthoDB" id="4159489at2759"/>
<dbReference type="Gene3D" id="1.20.5.430">
    <property type="match status" value="1"/>
</dbReference>
<feature type="compositionally biased region" description="Low complexity" evidence="2">
    <location>
        <begin position="14"/>
        <end position="27"/>
    </location>
</feature>
<evidence type="ECO:0000313" key="3">
    <source>
        <dbReference type="EMBL" id="QDS77244.1"/>
    </source>
</evidence>
<dbReference type="Proteomes" id="UP000316270">
    <property type="component" value="Chromosome 17"/>
</dbReference>
<dbReference type="EMBL" id="CP042201">
    <property type="protein sequence ID" value="QDS77244.1"/>
    <property type="molecule type" value="Genomic_DNA"/>
</dbReference>
<feature type="compositionally biased region" description="Polar residues" evidence="2">
    <location>
        <begin position="1"/>
        <end position="13"/>
    </location>
</feature>